<dbReference type="EMBL" id="JADPRT010000005">
    <property type="protein sequence ID" value="MBF9069020.1"/>
    <property type="molecule type" value="Genomic_DNA"/>
</dbReference>
<proteinExistence type="predicted"/>
<organism evidence="1 2">
    <name type="scientific">Streptacidiphilus fuscans</name>
    <dbReference type="NCBI Taxonomy" id="2789292"/>
    <lineage>
        <taxon>Bacteria</taxon>
        <taxon>Bacillati</taxon>
        <taxon>Actinomycetota</taxon>
        <taxon>Actinomycetes</taxon>
        <taxon>Kitasatosporales</taxon>
        <taxon>Streptomycetaceae</taxon>
        <taxon>Streptacidiphilus</taxon>
    </lineage>
</organism>
<evidence type="ECO:0000313" key="1">
    <source>
        <dbReference type="EMBL" id="MBF9069020.1"/>
    </source>
</evidence>
<comment type="caution">
    <text evidence="1">The sequence shown here is derived from an EMBL/GenBank/DDBJ whole genome shotgun (WGS) entry which is preliminary data.</text>
</comment>
<reference evidence="1" key="1">
    <citation type="submission" date="2020-11" db="EMBL/GenBank/DDBJ databases">
        <title>Isolation and identification of active actinomycetes.</title>
        <authorList>
            <person name="Yu B."/>
        </authorList>
    </citation>
    <scope>NUCLEOTIDE SEQUENCE</scope>
    <source>
        <strain evidence="1">NEAU-YB345</strain>
    </source>
</reference>
<gene>
    <name evidence="1" type="ORF">I2501_13415</name>
</gene>
<name>A0A931FEB7_9ACTN</name>
<evidence type="ECO:0000313" key="2">
    <source>
        <dbReference type="Proteomes" id="UP000657385"/>
    </source>
</evidence>
<accession>A0A931FEB7</accession>
<dbReference type="Proteomes" id="UP000657385">
    <property type="component" value="Unassembled WGS sequence"/>
</dbReference>
<dbReference type="RefSeq" id="WP_196194205.1">
    <property type="nucleotide sequence ID" value="NZ_JADPRT010000005.1"/>
</dbReference>
<keyword evidence="2" id="KW-1185">Reference proteome</keyword>
<dbReference type="AlphaFoldDB" id="A0A931FEB7"/>
<protein>
    <submittedName>
        <fullName evidence="1">Uncharacterized protein</fullName>
    </submittedName>
</protein>
<sequence>MEPAATHNCPHCNQQITIIALLAAPEAARTSIPARGPDIVPIRRTP</sequence>